<dbReference type="EMBL" id="KK852670">
    <property type="protein sequence ID" value="KDR18816.1"/>
    <property type="molecule type" value="Genomic_DNA"/>
</dbReference>
<proteinExistence type="predicted"/>
<organism evidence="1 2">
    <name type="scientific">Zootermopsis nevadensis</name>
    <name type="common">Dampwood termite</name>
    <dbReference type="NCBI Taxonomy" id="136037"/>
    <lineage>
        <taxon>Eukaryota</taxon>
        <taxon>Metazoa</taxon>
        <taxon>Ecdysozoa</taxon>
        <taxon>Arthropoda</taxon>
        <taxon>Hexapoda</taxon>
        <taxon>Insecta</taxon>
        <taxon>Pterygota</taxon>
        <taxon>Neoptera</taxon>
        <taxon>Polyneoptera</taxon>
        <taxon>Dictyoptera</taxon>
        <taxon>Blattodea</taxon>
        <taxon>Blattoidea</taxon>
        <taxon>Termitoidae</taxon>
        <taxon>Termopsidae</taxon>
        <taxon>Zootermopsis</taxon>
    </lineage>
</organism>
<evidence type="ECO:0000313" key="1">
    <source>
        <dbReference type="EMBL" id="KDR18816.1"/>
    </source>
</evidence>
<evidence type="ECO:0000313" key="2">
    <source>
        <dbReference type="Proteomes" id="UP000027135"/>
    </source>
</evidence>
<accession>A0A067R8F8</accession>
<dbReference type="Proteomes" id="UP000027135">
    <property type="component" value="Unassembled WGS sequence"/>
</dbReference>
<name>A0A067R8F8_ZOONE</name>
<gene>
    <name evidence="1" type="ORF">L798_07081</name>
</gene>
<reference evidence="1 2" key="1">
    <citation type="journal article" date="2014" name="Nat. Commun.">
        <title>Molecular traces of alternative social organization in a termite genome.</title>
        <authorList>
            <person name="Terrapon N."/>
            <person name="Li C."/>
            <person name="Robertson H.M."/>
            <person name="Ji L."/>
            <person name="Meng X."/>
            <person name="Booth W."/>
            <person name="Chen Z."/>
            <person name="Childers C.P."/>
            <person name="Glastad K.M."/>
            <person name="Gokhale K."/>
            <person name="Gowin J."/>
            <person name="Gronenberg W."/>
            <person name="Hermansen R.A."/>
            <person name="Hu H."/>
            <person name="Hunt B.G."/>
            <person name="Huylmans A.K."/>
            <person name="Khalil S.M."/>
            <person name="Mitchell R.D."/>
            <person name="Munoz-Torres M.C."/>
            <person name="Mustard J.A."/>
            <person name="Pan H."/>
            <person name="Reese J.T."/>
            <person name="Scharf M.E."/>
            <person name="Sun F."/>
            <person name="Vogel H."/>
            <person name="Xiao J."/>
            <person name="Yang W."/>
            <person name="Yang Z."/>
            <person name="Yang Z."/>
            <person name="Zhou J."/>
            <person name="Zhu J."/>
            <person name="Brent C.S."/>
            <person name="Elsik C.G."/>
            <person name="Goodisman M.A."/>
            <person name="Liberles D.A."/>
            <person name="Roe R.M."/>
            <person name="Vargo E.L."/>
            <person name="Vilcinskas A."/>
            <person name="Wang J."/>
            <person name="Bornberg-Bauer E."/>
            <person name="Korb J."/>
            <person name="Zhang G."/>
            <person name="Liebig J."/>
        </authorList>
    </citation>
    <scope>NUCLEOTIDE SEQUENCE [LARGE SCALE GENOMIC DNA]</scope>
    <source>
        <tissue evidence="1">Whole organism</tissue>
    </source>
</reference>
<dbReference type="InParanoid" id="A0A067R8F8"/>
<dbReference type="AlphaFoldDB" id="A0A067R8F8"/>
<keyword evidence="2" id="KW-1185">Reference proteome</keyword>
<sequence>MGMHGQWLKRIGKCRFPNSFSIKQLALQSARWHLEPQEPGSVHNQEEIVRKSNAVRSMRSPNFLSDARIWNACNGDLYIRKHWRLTLTTANVLSNSRITQLEKISVVELCNITSLQDSFYFVTRPNLREIG</sequence>
<protein>
    <submittedName>
        <fullName evidence="1">Uncharacterized protein</fullName>
    </submittedName>
</protein>